<accession>A0A0K2U2Q1</accession>
<evidence type="ECO:0000313" key="1">
    <source>
        <dbReference type="EMBL" id="CDW32222.1"/>
    </source>
</evidence>
<sequence>MLIFHSTENPTRTYNYNSSTNPLQVLLSVLYGSTRMFNQVWLMLIITNTRVLETSMTLGTMNT</sequence>
<organism evidence="1">
    <name type="scientific">Lepeophtheirus salmonis</name>
    <name type="common">Salmon louse</name>
    <name type="synonym">Caligus salmonis</name>
    <dbReference type="NCBI Taxonomy" id="72036"/>
    <lineage>
        <taxon>Eukaryota</taxon>
        <taxon>Metazoa</taxon>
        <taxon>Ecdysozoa</taxon>
        <taxon>Arthropoda</taxon>
        <taxon>Crustacea</taxon>
        <taxon>Multicrustacea</taxon>
        <taxon>Hexanauplia</taxon>
        <taxon>Copepoda</taxon>
        <taxon>Siphonostomatoida</taxon>
        <taxon>Caligidae</taxon>
        <taxon>Lepeophtheirus</taxon>
    </lineage>
</organism>
<dbReference type="EMBL" id="HACA01014861">
    <property type="protein sequence ID" value="CDW32222.1"/>
    <property type="molecule type" value="Transcribed_RNA"/>
</dbReference>
<dbReference type="AlphaFoldDB" id="A0A0K2U2Q1"/>
<protein>
    <submittedName>
        <fullName evidence="1">Uncharacterized protein</fullName>
    </submittedName>
</protein>
<reference evidence="1" key="1">
    <citation type="submission" date="2014-05" db="EMBL/GenBank/DDBJ databases">
        <authorList>
            <person name="Chronopoulou M."/>
        </authorList>
    </citation>
    <scope>NUCLEOTIDE SEQUENCE</scope>
    <source>
        <tissue evidence="1">Whole organism</tissue>
    </source>
</reference>
<name>A0A0K2U2Q1_LEPSM</name>
<proteinExistence type="predicted"/>
<dbReference type="OrthoDB" id="10014216at2759"/>